<dbReference type="OMA" id="AVDCGPQ"/>
<proteinExistence type="predicted"/>
<organism evidence="3 4">
    <name type="scientific">Gemmatimonas aurantiaca</name>
    <dbReference type="NCBI Taxonomy" id="173480"/>
    <lineage>
        <taxon>Bacteria</taxon>
        <taxon>Pseudomonadati</taxon>
        <taxon>Gemmatimonadota</taxon>
        <taxon>Gemmatimonadia</taxon>
        <taxon>Gemmatimonadales</taxon>
        <taxon>Gemmatimonadaceae</taxon>
        <taxon>Gemmatimonas</taxon>
    </lineage>
</organism>
<dbReference type="Pfam" id="PF02738">
    <property type="entry name" value="MoCoBD_1"/>
    <property type="match status" value="1"/>
</dbReference>
<dbReference type="Gene3D" id="3.90.1170.50">
    <property type="entry name" value="Aldehyde oxidase/xanthine dehydrogenase, a/b hammerhead"/>
    <property type="match status" value="1"/>
</dbReference>
<dbReference type="Proteomes" id="UP000264071">
    <property type="component" value="Unassembled WGS sequence"/>
</dbReference>
<dbReference type="PANTHER" id="PTHR47495:SF3">
    <property type="entry name" value="BLR6219 PROTEIN"/>
    <property type="match status" value="1"/>
</dbReference>
<gene>
    <name evidence="3" type="ORF">DGD08_18585</name>
</gene>
<feature type="compositionally biased region" description="Basic and acidic residues" evidence="1">
    <location>
        <begin position="9"/>
        <end position="20"/>
    </location>
</feature>
<name>A0A3D4VDM7_9BACT</name>
<dbReference type="PANTHER" id="PTHR47495">
    <property type="entry name" value="ALDEHYDE DEHYDROGENASE"/>
    <property type="match status" value="1"/>
</dbReference>
<dbReference type="PROSITE" id="PS51318">
    <property type="entry name" value="TAT"/>
    <property type="match status" value="1"/>
</dbReference>
<sequence>MTPSKAPWLRRDPRTADPESRATPASGLDRREFLTRMAASGLVLAISASGIGCVADMAASGTFEPSVFLRIGEDGIVTVIVHRSEMGQGVRTGLAMAMADELEADWSMVRIEQAIGDAKYGDQNTDGSTSIRNGGWMTFRQAGAAARAMLQQAAADEWKVPVGDVQGTNGEVVHAASNRRASYGSLVKRASKLPVPKDVPLKTPAQYRFIGKTMASLDLQSMITGTAKYAQDLSMPGMRIAVIARPPVYGSKVKTVDSAAAMQVKGVERVIEVPSAPVPSGMMPLGGVAIVATSTWAAIEARKKLIIEWTESPNDTHDSVAYRTELEASVRAAGNVVRDLGDAASAIAGATRKVTAEYYAPHLAHVPMEPPAAMANFANGQCEVWACTQDPQTAQGVVAGMVGLDKSKVTVNVTFLGGAFGRKSKPDFIAEAAFLSKEMKAPIKVVWTREDDIQNGFPHTISMQRLEAGLDAKGKIVGMVHRIASPPIGSTFGPDQEYHSEGELGLGVLDMPYAIPNVRVEVCKAPPHSRIGWYRSVSNIPHAFALGCFMDELAQAAGKDPVQFLIESLGGDHIIDMTATGAKKPVENYGAKWEDHPNDTARHRRVLELVAQESGWGSALPAGEGRGVAVHRSFLTYVAAVVRVKIAPDGSISVPRVDIAMDCGYAAHPDRVRSQCEGAVIMSLSNAMLSELTFARGRVVQSNLNDYRVLRMAGAPKDIRVHLVDVEGPIGGVGEPGVPPVAPAFANAVFAARRTRIRSLPVQSA</sequence>
<dbReference type="SUPFAM" id="SSF56003">
    <property type="entry name" value="Molybdenum cofactor-binding domain"/>
    <property type="match status" value="2"/>
</dbReference>
<dbReference type="InterPro" id="IPR037165">
    <property type="entry name" value="AldOxase/xan_DH_Mopterin-bd_sf"/>
</dbReference>
<dbReference type="InterPro" id="IPR006311">
    <property type="entry name" value="TAT_signal"/>
</dbReference>
<dbReference type="EMBL" id="DPIY01000012">
    <property type="protein sequence ID" value="HCT59213.1"/>
    <property type="molecule type" value="Genomic_DNA"/>
</dbReference>
<dbReference type="Pfam" id="PF20256">
    <property type="entry name" value="MoCoBD_2"/>
    <property type="match status" value="2"/>
</dbReference>
<dbReference type="SMART" id="SM01008">
    <property type="entry name" value="Ald_Xan_dh_C"/>
    <property type="match status" value="1"/>
</dbReference>
<dbReference type="InterPro" id="IPR052516">
    <property type="entry name" value="N-heterocyclic_Hydroxylase"/>
</dbReference>
<evidence type="ECO:0000313" key="4">
    <source>
        <dbReference type="Proteomes" id="UP000264071"/>
    </source>
</evidence>
<comment type="caution">
    <text evidence="3">The sequence shown here is derived from an EMBL/GenBank/DDBJ whole genome shotgun (WGS) entry which is preliminary data.</text>
</comment>
<evidence type="ECO:0000256" key="1">
    <source>
        <dbReference type="SAM" id="MobiDB-lite"/>
    </source>
</evidence>
<reference evidence="3 4" key="1">
    <citation type="journal article" date="2018" name="Nat. Biotechnol.">
        <title>A standardized bacterial taxonomy based on genome phylogeny substantially revises the tree of life.</title>
        <authorList>
            <person name="Parks D.H."/>
            <person name="Chuvochina M."/>
            <person name="Waite D.W."/>
            <person name="Rinke C."/>
            <person name="Skarshewski A."/>
            <person name="Chaumeil P.A."/>
            <person name="Hugenholtz P."/>
        </authorList>
    </citation>
    <scope>NUCLEOTIDE SEQUENCE [LARGE SCALE GENOMIC DNA]</scope>
    <source>
        <strain evidence="3">UBA8844</strain>
    </source>
</reference>
<dbReference type="PIRSF" id="PIRSF036389">
    <property type="entry name" value="IOR_B"/>
    <property type="match status" value="1"/>
</dbReference>
<dbReference type="Gene3D" id="3.30.365.10">
    <property type="entry name" value="Aldehyde oxidase/xanthine dehydrogenase, molybdopterin binding domain"/>
    <property type="match status" value="4"/>
</dbReference>
<dbReference type="InterPro" id="IPR008274">
    <property type="entry name" value="AldOxase/xan_DH_MoCoBD1"/>
</dbReference>
<feature type="region of interest" description="Disordered" evidence="1">
    <location>
        <begin position="1"/>
        <end position="28"/>
    </location>
</feature>
<dbReference type="AlphaFoldDB" id="A0A3D4VDM7"/>
<evidence type="ECO:0000259" key="2">
    <source>
        <dbReference type="SMART" id="SM01008"/>
    </source>
</evidence>
<feature type="domain" description="Aldehyde oxidase/xanthine dehydrogenase a/b hammerhead" evidence="2">
    <location>
        <begin position="224"/>
        <end position="313"/>
    </location>
</feature>
<accession>A0A3D4VDM7</accession>
<protein>
    <submittedName>
        <fullName evidence="3">Xanthine dehydrogenase family protein molybdopterin-binding subunit</fullName>
    </submittedName>
</protein>
<dbReference type="GO" id="GO:0016491">
    <property type="term" value="F:oxidoreductase activity"/>
    <property type="evidence" value="ECO:0007669"/>
    <property type="project" value="InterPro"/>
</dbReference>
<dbReference type="InterPro" id="IPR046867">
    <property type="entry name" value="AldOxase/xan_DH_MoCoBD2"/>
</dbReference>
<evidence type="ECO:0000313" key="3">
    <source>
        <dbReference type="EMBL" id="HCT59213.1"/>
    </source>
</evidence>
<dbReference type="InterPro" id="IPR012368">
    <property type="entry name" value="OxRdtase_Mopterin-bd_su_IorB"/>
</dbReference>
<dbReference type="InterPro" id="IPR000674">
    <property type="entry name" value="Ald_Oxase/Xan_DH_a/b"/>
</dbReference>